<gene>
    <name evidence="2" type="ORF">BDV96DRAFT_690507</name>
</gene>
<evidence type="ECO:0000313" key="2">
    <source>
        <dbReference type="EMBL" id="KAF2111083.1"/>
    </source>
</evidence>
<evidence type="ECO:0000313" key="3">
    <source>
        <dbReference type="Proteomes" id="UP000799770"/>
    </source>
</evidence>
<protein>
    <submittedName>
        <fullName evidence="2">Uncharacterized protein</fullName>
    </submittedName>
</protein>
<dbReference type="SUPFAM" id="SSF55486">
    <property type="entry name" value="Metalloproteases ('zincins'), catalytic domain"/>
    <property type="match status" value="1"/>
</dbReference>
<dbReference type="EMBL" id="ML977335">
    <property type="protein sequence ID" value="KAF2111083.1"/>
    <property type="molecule type" value="Genomic_DNA"/>
</dbReference>
<feature type="region of interest" description="Disordered" evidence="1">
    <location>
        <begin position="167"/>
        <end position="193"/>
    </location>
</feature>
<accession>A0A6A5YW38</accession>
<name>A0A6A5YW38_9PLEO</name>
<reference evidence="2" key="1">
    <citation type="journal article" date="2020" name="Stud. Mycol.">
        <title>101 Dothideomycetes genomes: a test case for predicting lifestyles and emergence of pathogens.</title>
        <authorList>
            <person name="Haridas S."/>
            <person name="Albert R."/>
            <person name="Binder M."/>
            <person name="Bloem J."/>
            <person name="Labutti K."/>
            <person name="Salamov A."/>
            <person name="Andreopoulos B."/>
            <person name="Baker S."/>
            <person name="Barry K."/>
            <person name="Bills G."/>
            <person name="Bluhm B."/>
            <person name="Cannon C."/>
            <person name="Castanera R."/>
            <person name="Culley D."/>
            <person name="Daum C."/>
            <person name="Ezra D."/>
            <person name="Gonzalez J."/>
            <person name="Henrissat B."/>
            <person name="Kuo A."/>
            <person name="Liang C."/>
            <person name="Lipzen A."/>
            <person name="Lutzoni F."/>
            <person name="Magnuson J."/>
            <person name="Mondo S."/>
            <person name="Nolan M."/>
            <person name="Ohm R."/>
            <person name="Pangilinan J."/>
            <person name="Park H.-J."/>
            <person name="Ramirez L."/>
            <person name="Alfaro M."/>
            <person name="Sun H."/>
            <person name="Tritt A."/>
            <person name="Yoshinaga Y."/>
            <person name="Zwiers L.-H."/>
            <person name="Turgeon B."/>
            <person name="Goodwin S."/>
            <person name="Spatafora J."/>
            <person name="Crous P."/>
            <person name="Grigoriev I."/>
        </authorList>
    </citation>
    <scope>NUCLEOTIDE SEQUENCE</scope>
    <source>
        <strain evidence="2">CBS 627.86</strain>
    </source>
</reference>
<keyword evidence="3" id="KW-1185">Reference proteome</keyword>
<dbReference type="AlphaFoldDB" id="A0A6A5YW38"/>
<dbReference type="OrthoDB" id="2142213at2759"/>
<proteinExistence type="predicted"/>
<dbReference type="Proteomes" id="UP000799770">
    <property type="component" value="Unassembled WGS sequence"/>
</dbReference>
<organism evidence="2 3">
    <name type="scientific">Lophiotrema nucula</name>
    <dbReference type="NCBI Taxonomy" id="690887"/>
    <lineage>
        <taxon>Eukaryota</taxon>
        <taxon>Fungi</taxon>
        <taxon>Dikarya</taxon>
        <taxon>Ascomycota</taxon>
        <taxon>Pezizomycotina</taxon>
        <taxon>Dothideomycetes</taxon>
        <taxon>Pleosporomycetidae</taxon>
        <taxon>Pleosporales</taxon>
        <taxon>Lophiotremataceae</taxon>
        <taxon>Lophiotrema</taxon>
    </lineage>
</organism>
<sequence length="219" mass="23971">MIVATPGFSATTKTPITIDSMARQFGKVPIQMRQWVRHIIDVPADNGSAFEWDGTVTFVNPADDMLPVIIHETGHSLDLSGAYADNTMSDSDNWWNNYDQDSNVPDNYAQTNAREDVAQNIVNAVFNENVYGGYGSMHQFETLIDEAATAGQGNSPFKPGENVQCTHRLPPSAPVSTDGSSKTRRARRGMPSVGLSDKVIALSTSREGDDKHSRCGLHW</sequence>
<evidence type="ECO:0000256" key="1">
    <source>
        <dbReference type="SAM" id="MobiDB-lite"/>
    </source>
</evidence>